<reference evidence="1 2" key="1">
    <citation type="journal article" date="2019" name="Int. J. Syst. Evol. Microbiol.">
        <title>The Global Catalogue of Microorganisms (GCM) 10K type strain sequencing project: providing services to taxonomists for standard genome sequencing and annotation.</title>
        <authorList>
            <consortium name="The Broad Institute Genomics Platform"/>
            <consortium name="The Broad Institute Genome Sequencing Center for Infectious Disease"/>
            <person name="Wu L."/>
            <person name="Ma J."/>
        </authorList>
    </citation>
    <scope>NUCLEOTIDE SEQUENCE [LARGE SCALE GENOMIC DNA]</scope>
    <source>
        <strain evidence="1 2">JCM 16022</strain>
    </source>
</reference>
<dbReference type="EMBL" id="BAAAQR010000001">
    <property type="protein sequence ID" value="GAA2135580.1"/>
    <property type="molecule type" value="Genomic_DNA"/>
</dbReference>
<sequence length="227" mass="25022">MVWFLRARKERRLAALEEFRQARKLIDEDVTVFGEQLSDLHVETLTTELDRDVRADYQRALDLYEESKTALREADDLGPLLAIEKVLDDGRFRLACVLAARDGVELPQRREPCFFNPQHGPAVKDVAWTPPGGVEREVAVCRSDARRIEGGDEPEVRLVRMGDRYVPWYAVAAPAPGSSVGGTIAAITGRRAHVIRGNTPDTNRHVAEAHARAGLNNMGGSGGMGGI</sequence>
<protein>
    <submittedName>
        <fullName evidence="1">Uncharacterized protein</fullName>
    </submittedName>
</protein>
<gene>
    <name evidence="1" type="ORF">GCM10009844_00990</name>
</gene>
<comment type="caution">
    <text evidence="1">The sequence shown here is derived from an EMBL/GenBank/DDBJ whole genome shotgun (WGS) entry which is preliminary data.</text>
</comment>
<evidence type="ECO:0000313" key="2">
    <source>
        <dbReference type="Proteomes" id="UP001501771"/>
    </source>
</evidence>
<keyword evidence="2" id="KW-1185">Reference proteome</keyword>
<proteinExistence type="predicted"/>
<dbReference type="Proteomes" id="UP001501771">
    <property type="component" value="Unassembled WGS sequence"/>
</dbReference>
<evidence type="ECO:0000313" key="1">
    <source>
        <dbReference type="EMBL" id="GAA2135580.1"/>
    </source>
</evidence>
<name>A0ABN2Z247_9ACTN</name>
<organism evidence="1 2">
    <name type="scientific">Nocardioides koreensis</name>
    <dbReference type="NCBI Taxonomy" id="433651"/>
    <lineage>
        <taxon>Bacteria</taxon>
        <taxon>Bacillati</taxon>
        <taxon>Actinomycetota</taxon>
        <taxon>Actinomycetes</taxon>
        <taxon>Propionibacteriales</taxon>
        <taxon>Nocardioidaceae</taxon>
        <taxon>Nocardioides</taxon>
    </lineage>
</organism>
<dbReference type="RefSeq" id="WP_344145928.1">
    <property type="nucleotide sequence ID" value="NZ_BAAAQR010000001.1"/>
</dbReference>
<accession>A0ABN2Z247</accession>